<sequence>MASAARSEDQRRRLQVGCCASGYDKLLESTAEAECSMVRAVTKCLAAGEATPCETYRCKMRRAEAEILRVTLLALMPVIFTSRCNDLPGCYNFNV</sequence>
<accession>A0A9P0BNB8</accession>
<name>A0A9P0BNB8_CHRIL</name>
<organism evidence="1 2">
    <name type="scientific">Chrysodeixis includens</name>
    <name type="common">Soybean looper</name>
    <name type="synonym">Pseudoplusia includens</name>
    <dbReference type="NCBI Taxonomy" id="689277"/>
    <lineage>
        <taxon>Eukaryota</taxon>
        <taxon>Metazoa</taxon>
        <taxon>Ecdysozoa</taxon>
        <taxon>Arthropoda</taxon>
        <taxon>Hexapoda</taxon>
        <taxon>Insecta</taxon>
        <taxon>Pterygota</taxon>
        <taxon>Neoptera</taxon>
        <taxon>Endopterygota</taxon>
        <taxon>Lepidoptera</taxon>
        <taxon>Glossata</taxon>
        <taxon>Ditrysia</taxon>
        <taxon>Noctuoidea</taxon>
        <taxon>Noctuidae</taxon>
        <taxon>Plusiinae</taxon>
        <taxon>Chrysodeixis</taxon>
    </lineage>
</organism>
<evidence type="ECO:0000313" key="2">
    <source>
        <dbReference type="Proteomes" id="UP001154114"/>
    </source>
</evidence>
<proteinExistence type="predicted"/>
<dbReference type="AlphaFoldDB" id="A0A9P0BNB8"/>
<reference evidence="1" key="1">
    <citation type="submission" date="2021-12" db="EMBL/GenBank/DDBJ databases">
        <authorList>
            <person name="King R."/>
        </authorList>
    </citation>
    <scope>NUCLEOTIDE SEQUENCE</scope>
</reference>
<protein>
    <submittedName>
        <fullName evidence="1">Uncharacterized protein</fullName>
    </submittedName>
</protein>
<gene>
    <name evidence="1" type="ORF">CINC_LOCUS141</name>
</gene>
<keyword evidence="2" id="KW-1185">Reference proteome</keyword>
<dbReference type="Proteomes" id="UP001154114">
    <property type="component" value="Chromosome 1"/>
</dbReference>
<dbReference type="EMBL" id="LR824004">
    <property type="protein sequence ID" value="CAH0577753.1"/>
    <property type="molecule type" value="Genomic_DNA"/>
</dbReference>
<evidence type="ECO:0000313" key="1">
    <source>
        <dbReference type="EMBL" id="CAH0577753.1"/>
    </source>
</evidence>